<feature type="domain" description="Cadherin" evidence="15">
    <location>
        <begin position="1386"/>
        <end position="1489"/>
    </location>
</feature>
<dbReference type="GO" id="GO:0005886">
    <property type="term" value="C:plasma membrane"/>
    <property type="evidence" value="ECO:0007669"/>
    <property type="project" value="UniProtKB-SubCell"/>
</dbReference>
<feature type="domain" description="Cadherin" evidence="15">
    <location>
        <begin position="2228"/>
        <end position="2340"/>
    </location>
</feature>
<feature type="domain" description="Cadherin" evidence="15">
    <location>
        <begin position="2020"/>
        <end position="2122"/>
    </location>
</feature>
<dbReference type="FunFam" id="2.60.40.60:FF:000140">
    <property type="entry name" value="Dachsous cadherin-related 1"/>
    <property type="match status" value="1"/>
</dbReference>
<dbReference type="PROSITE" id="PS00232">
    <property type="entry name" value="CADHERIN_1"/>
    <property type="match status" value="11"/>
</dbReference>
<feature type="domain" description="Cadherin" evidence="15">
    <location>
        <begin position="318"/>
        <end position="423"/>
    </location>
</feature>
<evidence type="ECO:0000256" key="6">
    <source>
        <dbReference type="ARBA" id="ARBA00022737"/>
    </source>
</evidence>
<feature type="region of interest" description="Disordered" evidence="13">
    <location>
        <begin position="2598"/>
        <end position="2702"/>
    </location>
</feature>
<proteinExistence type="predicted"/>
<feature type="domain" description="Cadherin" evidence="15">
    <location>
        <begin position="214"/>
        <end position="316"/>
    </location>
</feature>
<keyword evidence="2" id="KW-1003">Cell membrane</keyword>
<evidence type="ECO:0000313" key="16">
    <source>
        <dbReference type="EMBL" id="KAG7471220.1"/>
    </source>
</evidence>
<sequence length="2702" mass="290868">MGPDGPVCWHHFTEQQPQKKGGVTATDADGGSFGSITYSMGSGIGTVVPTQFAVGKETGQICTTVTLDRDQGQSSYDFTITAVDGGGLNSMAYVKVYLLDINDNAPTFYPVHYAVSLSTQSAPGTSVVRVTAYDPDAGKNGRVTYRVAPGGGSSYFTLNKDTGVISLSRSLHGKANSIIPMVITAQDGGGLMAPVNAKINISIVAGSVAPPVFEQSQYYFTVSEDVLRGTEVGVVRASSRNGYSKDMSYTICSGDPDGYFTVDSETGALRTSLPLDHEARPFLDLEVQAQSGSPPAFGQARVRITIADVNDNGPTFLPSSSESLLLPEATKMGVVVYRVRAEDRDSGSNGQLSYDLVGDGGGQRTFSIDRSSGEIRLVGSLSYESVPRYDLLVTAKDGGAPQLSATFMLVVHVQAENDQGPVFDTLTYRVELKEGTPLNTRFLQVRALSREAAGSGGGGAAGATPSGTLAYHLRPDGDAAGFGIAPDSGWLFVKSALDREAKDLYLLTVLATTGSGQLKKTGSATVRVSVTDENDNSPRLSQERAFLAVQENLPPGTGFGRVSATDRDAGLNSRLTYRLLHMDRNFQINSQTGEISTRTGLDREHQSSYQLVVVVQDGGTPPRSATGTAHITVLDVNDNAPSFTQTQPGRELVMQVMEGQPSGSLIGTVLAKDPDEGENGTIYFSLSGPRAERFSLNPITGELRSSSPLSRADRAEYNFTVTATDRGLPPRSSSTTLRVQVLSSSKSTPNPNSFSMTINSIEGAKPGSVIGSVRSHDQQQVPEAGQVTYMVVGGTDRDGTFVVDRLTGDVYLARELDYEQGARYTLQIEVDDFSKAYPSSHLVQLDIDVQDSNDHSPQFPEDPITVVIPENMEPGSSIYTFQAVDKDGSGPNSEVRYSILHRWPEDSDLLILDPSSGMLSLGQALDHEATPSLFLVVQATDSAPDASQRRRASVTARIFVTDENDNAPVFSSPTAVSVMEDQPVGFVVLYVMARDADQGENGRVSYRIQAGNSGGKFSLNPNTGSLSILKPIDREEQELYNLTIVAEDHGMPPHSTSQLLSVHVIDVNDEAPWFEQSEFEAQIFENQHSGATVLTVKASDRDQGTNGLVTYGGIAEEGFAIDPVTGVVSATRVLDREVQDRYTLTVYAKDGGLPPNFAKATVRITVLDENDNSPAFGKPHFSLEVPENLEPVELFTLRATDQDAGDSGEVEYRIVAGDPDGDFHLDSSSGALSTSRPLDRERKARYALTVVARDHGTPSLSSTTTVEVTVLDVNDNSPRFESGSYTVEIPEDAAVGSLVLEVTASDEDEGSNSQVLYFLSSESRGMFSVDAGTGRITTAAALDREKRATYSFLVCAMDSSPANPRNTTAQVTVHVLDVNDNAPFFVQDPLSINVSSGSLSSHQVVATMRAEDKDFGANGSVFYRFATPVRGFTINSLTGDIQVTERLQSLTQSQRTLIVEAMDQGTPAQSSLGVVVIYIKEQEYRGIRFSRNTRDVSIQENSAKGTAVVQIQAQYPDGSRSGISYSIFSGNRLQSFSISTTTGEIWVQSSTGLDFEETPRLRLVVKAETASSSSFMAVNLILQDVNDNLPRFQLQNYVAYIREAQGYDFPIIQVLADDLDQGQNGQVTYSIKSSSMSGLFKIDPLTGSITTAAIMDREIWTQTKLVVTATDRGSPRLAGSATLTVIIVDLNDNSPTIPMPREIRVPENTLIGTEITQVTGNDVDSGPALSYTLQLDPHSQGKFGIHRYGGGVSLTAPLDFEERTWYTLTVRSSDSRHQSEANLTVLVEDVNDNAPIFTQDLYQVTLLEHSPPGSPVITVTATDRDSGENGKITYRVMSSTRDGFYIDPSNGTLFFTQRVEFDSKRPSISVVIEARDGGTPALSAITTVQVHVSDVNDNAPIFHQAEYRATVSEDGLPGSTILTLEAVDGDLSRENCGFDFAIASGNTGHAFQIESSVHFLEGRGFQTVGTLILAERLDFETVAHYNLTIVALDRGVPQRSSSVSAVIAVTDANDNPPAFGRAEYSVALSEGVAAGTEVLRLTATDPDSAPNAEVQYAISSGDETELFSVDRWTGALRLQRPLDREKQSSHMVIVQASDGRGHYALAPVTVEVKDVNDNRPYFPLKMLTASIRENQPPNSPVTVLHAIDYDKGMYGQLRYFMVDKSGEGKESFFVNQTSGEVRARLTFDFEKVNSFNFVALAMDMGNYSATVTVQVYVTGEDEYDPVFTSSEFSFLVPEGAKKGQSIGQVQAVDEDGGLDGIVLYSFANSSPYFEVNKTTGVIFLKMDSSGRHSSSGRSKREARQMTLDVTAHSPLETSRVATAHLTIDVTHTSFGLASDVNILLISVVAASLGAIVILIIIAVALFLVKSRRRKKEEEACSRAPPPGTVLQKLDESRVTGGDRIYHQTLPGYASDQSATVGGSYTRGGSLDPSHSSGRGSAEAEAAEDDEIRMINEYPRVASISSSMQEHISARGPDSGIQQDADQLSDISCEPGMEAGQWFKGKKLGSLTGTLLSSQHPIYRDEGGGYLGVGRGLSISHPKDYAFPEDGKPSVDGSLTAIVASDEELRGSYNWDYLLNWCPQFQPLANVFTEIARLKDESAPPNPRRPFQPRAKADPKPRIDPPPLITSVAHPGAKSVPPKPAVGRTFPHLASLRRSPISHEGSISSAAMSPSFSPSLSPLAAAARWPSPPSGSPRAPRRP</sequence>
<feature type="domain" description="Cadherin" evidence="15">
    <location>
        <begin position="860"/>
        <end position="970"/>
    </location>
</feature>
<feature type="domain" description="Cadherin" evidence="15">
    <location>
        <begin position="1177"/>
        <end position="1280"/>
    </location>
</feature>
<evidence type="ECO:0000256" key="7">
    <source>
        <dbReference type="ARBA" id="ARBA00022837"/>
    </source>
</evidence>
<dbReference type="FunFam" id="2.60.40.60:FF:000158">
    <property type="entry name" value="Dachsous cadherin-related 1"/>
    <property type="match status" value="1"/>
</dbReference>
<dbReference type="Proteomes" id="UP001046870">
    <property type="component" value="Chromosome 9"/>
</dbReference>
<evidence type="ECO:0000256" key="2">
    <source>
        <dbReference type="ARBA" id="ARBA00022475"/>
    </source>
</evidence>
<feature type="region of interest" description="Disordered" evidence="13">
    <location>
        <begin position="2375"/>
        <end position="2395"/>
    </location>
</feature>
<protein>
    <recommendedName>
        <fullName evidence="15">Cadherin domain-containing protein</fullName>
    </recommendedName>
</protein>
<keyword evidence="17" id="KW-1185">Reference proteome</keyword>
<dbReference type="SUPFAM" id="SSF49313">
    <property type="entry name" value="Cadherin-like"/>
    <property type="match status" value="22"/>
</dbReference>
<dbReference type="GO" id="GO:0003007">
    <property type="term" value="P:heart morphogenesis"/>
    <property type="evidence" value="ECO:0007669"/>
    <property type="project" value="UniProtKB-ARBA"/>
</dbReference>
<organism evidence="16 17">
    <name type="scientific">Megalops atlanticus</name>
    <name type="common">Tarpon</name>
    <name type="synonym">Clupea gigantea</name>
    <dbReference type="NCBI Taxonomy" id="7932"/>
    <lineage>
        <taxon>Eukaryota</taxon>
        <taxon>Metazoa</taxon>
        <taxon>Chordata</taxon>
        <taxon>Craniata</taxon>
        <taxon>Vertebrata</taxon>
        <taxon>Euteleostomi</taxon>
        <taxon>Actinopterygii</taxon>
        <taxon>Neopterygii</taxon>
        <taxon>Teleostei</taxon>
        <taxon>Elopiformes</taxon>
        <taxon>Megalopidae</taxon>
        <taxon>Megalops</taxon>
    </lineage>
</organism>
<feature type="domain" description="Cadherin" evidence="15">
    <location>
        <begin position="424"/>
        <end position="540"/>
    </location>
</feature>
<dbReference type="Pfam" id="PF00028">
    <property type="entry name" value="Cadherin"/>
    <property type="match status" value="21"/>
</dbReference>
<feature type="domain" description="Cadherin" evidence="15">
    <location>
        <begin position="1903"/>
        <end position="2019"/>
    </location>
</feature>
<evidence type="ECO:0000256" key="8">
    <source>
        <dbReference type="ARBA" id="ARBA00022889"/>
    </source>
</evidence>
<dbReference type="FunFam" id="2.60.40.60:FF:000201">
    <property type="entry name" value="Dachsous cadherin-related 1"/>
    <property type="match status" value="1"/>
</dbReference>
<feature type="transmembrane region" description="Helical" evidence="14">
    <location>
        <begin position="2342"/>
        <end position="2368"/>
    </location>
</feature>
<comment type="caution">
    <text evidence="16">The sequence shown here is derived from an EMBL/GenBank/DDBJ whole genome shotgun (WGS) entry which is preliminary data.</text>
</comment>
<dbReference type="SMART" id="SM00112">
    <property type="entry name" value="CA"/>
    <property type="match status" value="22"/>
</dbReference>
<evidence type="ECO:0000256" key="9">
    <source>
        <dbReference type="ARBA" id="ARBA00022989"/>
    </source>
</evidence>
<feature type="domain" description="Cadherin" evidence="15">
    <location>
        <begin position="23"/>
        <end position="108"/>
    </location>
</feature>
<evidence type="ECO:0000256" key="10">
    <source>
        <dbReference type="ARBA" id="ARBA00023136"/>
    </source>
</evidence>
<dbReference type="FunFam" id="2.60.40.60:FF:000377">
    <property type="entry name" value="Dachsous cadherin-related 1a"/>
    <property type="match status" value="1"/>
</dbReference>
<feature type="domain" description="Cadherin" evidence="15">
    <location>
        <begin position="541"/>
        <end position="643"/>
    </location>
</feature>
<feature type="compositionally biased region" description="Low complexity" evidence="13">
    <location>
        <begin position="2665"/>
        <end position="2688"/>
    </location>
</feature>
<evidence type="ECO:0000313" key="17">
    <source>
        <dbReference type="Proteomes" id="UP001046870"/>
    </source>
</evidence>
<dbReference type="InterPro" id="IPR002126">
    <property type="entry name" value="Cadherin-like_dom"/>
</dbReference>
<dbReference type="FunFam" id="2.60.40.60:FF:000225">
    <property type="entry name" value="Dachsous cadherin-related 1"/>
    <property type="match status" value="1"/>
</dbReference>
<dbReference type="InterPro" id="IPR020894">
    <property type="entry name" value="Cadherin_CS"/>
</dbReference>
<keyword evidence="11" id="KW-0325">Glycoprotein</keyword>
<dbReference type="GO" id="GO:0048729">
    <property type="term" value="P:tissue morphogenesis"/>
    <property type="evidence" value="ECO:0007669"/>
    <property type="project" value="UniProtKB-ARBA"/>
</dbReference>
<dbReference type="Gene3D" id="2.60.40.60">
    <property type="entry name" value="Cadherins"/>
    <property type="match status" value="22"/>
</dbReference>
<evidence type="ECO:0000256" key="11">
    <source>
        <dbReference type="ARBA" id="ARBA00023180"/>
    </source>
</evidence>
<name>A0A9D3Q394_MEGAT</name>
<dbReference type="OrthoDB" id="6252479at2759"/>
<dbReference type="PANTHER" id="PTHR24025">
    <property type="entry name" value="DESMOGLEIN FAMILY MEMBER"/>
    <property type="match status" value="1"/>
</dbReference>
<dbReference type="PRINTS" id="PR00205">
    <property type="entry name" value="CADHERIN"/>
</dbReference>
<evidence type="ECO:0000259" key="15">
    <source>
        <dbReference type="PROSITE" id="PS50268"/>
    </source>
</evidence>
<evidence type="ECO:0000256" key="14">
    <source>
        <dbReference type="SAM" id="Phobius"/>
    </source>
</evidence>
<dbReference type="PANTHER" id="PTHR24025:SF23">
    <property type="entry name" value="NEURAL-CADHERIN"/>
    <property type="match status" value="1"/>
</dbReference>
<evidence type="ECO:0000256" key="12">
    <source>
        <dbReference type="PROSITE-ProRule" id="PRU00043"/>
    </source>
</evidence>
<keyword evidence="10 14" id="KW-0472">Membrane</keyword>
<keyword evidence="5" id="KW-0732">Signal</keyword>
<comment type="subcellular location">
    <subcellularLocation>
        <location evidence="1">Cell membrane</location>
        <topology evidence="1">Single-pass type I membrane protein</topology>
    </subcellularLocation>
</comment>
<evidence type="ECO:0000256" key="13">
    <source>
        <dbReference type="SAM" id="MobiDB-lite"/>
    </source>
</evidence>
<feature type="domain" description="Cadherin" evidence="15">
    <location>
        <begin position="109"/>
        <end position="213"/>
    </location>
</feature>
<keyword evidence="4 14" id="KW-0812">Transmembrane</keyword>
<feature type="domain" description="Cadherin" evidence="15">
    <location>
        <begin position="1075"/>
        <end position="1176"/>
    </location>
</feature>
<dbReference type="FunFam" id="2.60.40.60:FF:000150">
    <property type="entry name" value="Dachsous cadherin-related 1"/>
    <property type="match status" value="1"/>
</dbReference>
<dbReference type="FunFam" id="2.60.40.60:FF:000254">
    <property type="entry name" value="Dachsous cadherin-related 1"/>
    <property type="match status" value="1"/>
</dbReference>
<dbReference type="GO" id="GO:0005509">
    <property type="term" value="F:calcium ion binding"/>
    <property type="evidence" value="ECO:0007669"/>
    <property type="project" value="UniProtKB-UniRule"/>
</dbReference>
<feature type="domain" description="Cadherin" evidence="15">
    <location>
        <begin position="1281"/>
        <end position="1385"/>
    </location>
</feature>
<dbReference type="InterPro" id="IPR050971">
    <property type="entry name" value="Cadherin-domain_protein"/>
</dbReference>
<dbReference type="PROSITE" id="PS50268">
    <property type="entry name" value="CADHERIN_2"/>
    <property type="match status" value="22"/>
</dbReference>
<evidence type="ECO:0000256" key="3">
    <source>
        <dbReference type="ARBA" id="ARBA00022553"/>
    </source>
</evidence>
<feature type="domain" description="Cadherin" evidence="15">
    <location>
        <begin position="1798"/>
        <end position="1902"/>
    </location>
</feature>
<feature type="region of interest" description="Disordered" evidence="13">
    <location>
        <begin position="2413"/>
        <end position="2450"/>
    </location>
</feature>
<dbReference type="FunFam" id="2.60.40.60:FF:000035">
    <property type="entry name" value="Protocadherin Fat 3"/>
    <property type="match status" value="2"/>
</dbReference>
<feature type="domain" description="Cadherin" evidence="15">
    <location>
        <begin position="648"/>
        <end position="751"/>
    </location>
</feature>
<feature type="domain" description="Cadherin" evidence="15">
    <location>
        <begin position="970"/>
        <end position="1074"/>
    </location>
</feature>
<dbReference type="FunFam" id="2.60.40.60:FF:000465">
    <property type="entry name" value="Dachsous cadherin-related 1a"/>
    <property type="match status" value="1"/>
</dbReference>
<keyword evidence="3" id="KW-0597">Phosphoprotein</keyword>
<dbReference type="GO" id="GO:0005911">
    <property type="term" value="C:cell-cell junction"/>
    <property type="evidence" value="ECO:0007669"/>
    <property type="project" value="TreeGrafter"/>
</dbReference>
<evidence type="ECO:0000256" key="5">
    <source>
        <dbReference type="ARBA" id="ARBA00022729"/>
    </source>
</evidence>
<dbReference type="GO" id="GO:0007163">
    <property type="term" value="P:establishment or maintenance of cell polarity"/>
    <property type="evidence" value="ECO:0007669"/>
    <property type="project" value="UniProtKB-ARBA"/>
</dbReference>
<feature type="domain" description="Cadherin" evidence="15">
    <location>
        <begin position="1697"/>
        <end position="1797"/>
    </location>
</feature>
<dbReference type="FunFam" id="2.60.40.60:FF:000104">
    <property type="entry name" value="cadherin-23 isoform X1"/>
    <property type="match status" value="1"/>
</dbReference>
<dbReference type="InterPro" id="IPR015919">
    <property type="entry name" value="Cadherin-like_sf"/>
</dbReference>
<gene>
    <name evidence="16" type="ORF">MATL_G00122070</name>
</gene>
<keyword evidence="8" id="KW-0130">Cell adhesion</keyword>
<dbReference type="FunFam" id="2.60.40.60:FF:000020">
    <property type="entry name" value="Dachsous cadherin-related 1b"/>
    <property type="match status" value="7"/>
</dbReference>
<dbReference type="FunFam" id="2.60.40.60:FF:000060">
    <property type="entry name" value="Putative cadherin-23"/>
    <property type="match status" value="1"/>
</dbReference>
<feature type="domain" description="Cadherin" evidence="15">
    <location>
        <begin position="2123"/>
        <end position="2227"/>
    </location>
</feature>
<evidence type="ECO:0000256" key="1">
    <source>
        <dbReference type="ARBA" id="ARBA00004251"/>
    </source>
</evidence>
<dbReference type="FunFam" id="2.60.40.60:FF:000081">
    <property type="entry name" value="protocadherin Fat 4"/>
    <property type="match status" value="1"/>
</dbReference>
<keyword evidence="7 12" id="KW-0106">Calcium</keyword>
<keyword evidence="9 14" id="KW-1133">Transmembrane helix</keyword>
<dbReference type="EMBL" id="JAFDVH010000009">
    <property type="protein sequence ID" value="KAG7471220.1"/>
    <property type="molecule type" value="Genomic_DNA"/>
</dbReference>
<dbReference type="GO" id="GO:0007156">
    <property type="term" value="P:homophilic cell adhesion via plasma membrane adhesion molecules"/>
    <property type="evidence" value="ECO:0007669"/>
    <property type="project" value="InterPro"/>
</dbReference>
<feature type="domain" description="Cadherin" evidence="15">
    <location>
        <begin position="1490"/>
        <end position="1592"/>
    </location>
</feature>
<feature type="domain" description="Cadherin" evidence="15">
    <location>
        <begin position="762"/>
        <end position="859"/>
    </location>
</feature>
<feature type="domain" description="Cadherin" evidence="15">
    <location>
        <begin position="1593"/>
        <end position="1697"/>
    </location>
</feature>
<reference evidence="16" key="1">
    <citation type="submission" date="2021-01" db="EMBL/GenBank/DDBJ databases">
        <authorList>
            <person name="Zahm M."/>
            <person name="Roques C."/>
            <person name="Cabau C."/>
            <person name="Klopp C."/>
            <person name="Donnadieu C."/>
            <person name="Jouanno E."/>
            <person name="Lampietro C."/>
            <person name="Louis A."/>
            <person name="Herpin A."/>
            <person name="Echchiki A."/>
            <person name="Berthelot C."/>
            <person name="Parey E."/>
            <person name="Roest-Crollius H."/>
            <person name="Braasch I."/>
            <person name="Postlethwait J."/>
            <person name="Bobe J."/>
            <person name="Montfort J."/>
            <person name="Bouchez O."/>
            <person name="Begum T."/>
            <person name="Mejri S."/>
            <person name="Adams A."/>
            <person name="Chen W.-J."/>
            <person name="Guiguen Y."/>
        </authorList>
    </citation>
    <scope>NUCLEOTIDE SEQUENCE</scope>
    <source>
        <strain evidence="16">YG-15Mar2019-1</strain>
        <tissue evidence="16">Brain</tissue>
    </source>
</reference>
<accession>A0A9D3Q394</accession>
<dbReference type="FunFam" id="2.60.40.60:FF:000116">
    <property type="entry name" value="Dachsous cadherin-related 2"/>
    <property type="match status" value="1"/>
</dbReference>
<dbReference type="CDD" id="cd11304">
    <property type="entry name" value="Cadherin_repeat"/>
    <property type="match status" value="22"/>
</dbReference>
<evidence type="ECO:0000256" key="4">
    <source>
        <dbReference type="ARBA" id="ARBA00022692"/>
    </source>
</evidence>
<keyword evidence="6" id="KW-0677">Repeat</keyword>